<dbReference type="GO" id="GO:0016301">
    <property type="term" value="F:kinase activity"/>
    <property type="evidence" value="ECO:0007669"/>
    <property type="project" value="UniProtKB-KW"/>
</dbReference>
<evidence type="ECO:0000313" key="5">
    <source>
        <dbReference type="EMBL" id="KCZ61338.1"/>
    </source>
</evidence>
<dbReference type="eggNOG" id="COG0524">
    <property type="taxonomic scope" value="Bacteria"/>
</dbReference>
<evidence type="ECO:0000256" key="1">
    <source>
        <dbReference type="ARBA" id="ARBA00010688"/>
    </source>
</evidence>
<dbReference type="PANTHER" id="PTHR43320:SF2">
    <property type="entry name" value="2-DEHYDRO-3-DEOXYGLUCONOKINASE_2-DEHYDRO-3-DEOXYGALACTONOKINASE"/>
    <property type="match status" value="1"/>
</dbReference>
<dbReference type="PANTHER" id="PTHR43320">
    <property type="entry name" value="SUGAR KINASE"/>
    <property type="match status" value="1"/>
</dbReference>
<dbReference type="InterPro" id="IPR052700">
    <property type="entry name" value="Carb_kinase_PfkB-like"/>
</dbReference>
<dbReference type="Gene3D" id="3.40.1190.20">
    <property type="match status" value="1"/>
</dbReference>
<keyword evidence="2" id="KW-0808">Transferase</keyword>
<organism evidence="5 6">
    <name type="scientific">Hyphomonas atlantica</name>
    <dbReference type="NCBI Taxonomy" id="1280948"/>
    <lineage>
        <taxon>Bacteria</taxon>
        <taxon>Pseudomonadati</taxon>
        <taxon>Pseudomonadota</taxon>
        <taxon>Alphaproteobacteria</taxon>
        <taxon>Hyphomonadales</taxon>
        <taxon>Hyphomonadaceae</taxon>
        <taxon>Hyphomonas</taxon>
    </lineage>
</organism>
<proteinExistence type="inferred from homology"/>
<dbReference type="RefSeq" id="WP_051602675.1">
    <property type="nucleotide sequence ID" value="NZ_AWFH01000017.1"/>
</dbReference>
<comment type="caution">
    <text evidence="5">The sequence shown here is derived from an EMBL/GenBank/DDBJ whole genome shotgun (WGS) entry which is preliminary data.</text>
</comment>
<dbReference type="SUPFAM" id="SSF53613">
    <property type="entry name" value="Ribokinase-like"/>
    <property type="match status" value="1"/>
</dbReference>
<gene>
    <name evidence="5" type="ORF">HY36_17205</name>
</gene>
<feature type="domain" description="Carbohydrate kinase PfkB" evidence="4">
    <location>
        <begin position="116"/>
        <end position="166"/>
    </location>
</feature>
<dbReference type="AlphaFoldDB" id="A0A059E141"/>
<dbReference type="InterPro" id="IPR029056">
    <property type="entry name" value="Ribokinase-like"/>
</dbReference>
<accession>A0A059E141</accession>
<reference evidence="5 6" key="1">
    <citation type="journal article" date="2014" name="Antonie Van Leeuwenhoek">
        <title>Hyphomonas beringensis sp. nov. and Hyphomonas chukchiensis sp. nov., isolated from surface seawater of the Bering Sea and Chukchi Sea.</title>
        <authorList>
            <person name="Li C."/>
            <person name="Lai Q."/>
            <person name="Li G."/>
            <person name="Dong C."/>
            <person name="Wang J."/>
            <person name="Liao Y."/>
            <person name="Shao Z."/>
        </authorList>
    </citation>
    <scope>NUCLEOTIDE SEQUENCE [LARGE SCALE GENOMIC DNA]</scope>
    <source>
        <strain evidence="5 6">22II1-22F38</strain>
    </source>
</reference>
<dbReference type="EMBL" id="AWFH01000017">
    <property type="protein sequence ID" value="KCZ61338.1"/>
    <property type="molecule type" value="Genomic_DNA"/>
</dbReference>
<sequence>MSQARERGVHVSIDLNHRERLWDYGVSASEIMPSLVEKADTLIAGRGDCPACLGIEGDGESGSDVWATSLSDKVLTSFPNLSRFGLTIRSSSSADEHQWRAFVGSRSETAFSRTYTMSHVVDRVGTGDAFCAGQIYALMDNQTLQEAVNFGAAANSLKHSVAGDTNQVSAQEVSDLA</sequence>
<dbReference type="OrthoDB" id="9776822at2"/>
<comment type="similarity">
    <text evidence="1">Belongs to the carbohydrate kinase PfkB family.</text>
</comment>
<evidence type="ECO:0000256" key="3">
    <source>
        <dbReference type="ARBA" id="ARBA00022777"/>
    </source>
</evidence>
<evidence type="ECO:0000259" key="4">
    <source>
        <dbReference type="Pfam" id="PF00294"/>
    </source>
</evidence>
<dbReference type="InterPro" id="IPR011611">
    <property type="entry name" value="PfkB_dom"/>
</dbReference>
<keyword evidence="3" id="KW-0418">Kinase</keyword>
<evidence type="ECO:0000256" key="2">
    <source>
        <dbReference type="ARBA" id="ARBA00022679"/>
    </source>
</evidence>
<name>A0A059E141_9PROT</name>
<protein>
    <recommendedName>
        <fullName evidence="4">Carbohydrate kinase PfkB domain-containing protein</fullName>
    </recommendedName>
</protein>
<evidence type="ECO:0000313" key="6">
    <source>
        <dbReference type="Proteomes" id="UP000024547"/>
    </source>
</evidence>
<dbReference type="PATRIC" id="fig|1280948.3.peg.1965"/>
<dbReference type="Proteomes" id="UP000024547">
    <property type="component" value="Unassembled WGS sequence"/>
</dbReference>
<keyword evidence="6" id="KW-1185">Reference proteome</keyword>
<dbReference type="STRING" id="1280948.HY36_17205"/>
<dbReference type="Pfam" id="PF00294">
    <property type="entry name" value="PfkB"/>
    <property type="match status" value="1"/>
</dbReference>